<sequence length="108" mass="12648">MHDKVLVKMEKALNLWVEDMKRKHVPIYSKVLRQKALSLYEDFKKESTEKKDTKPFTASKGWMRRFRNRNNLKNIKVTGEAASANEEAGATFLDELKKLIEEEGYCPK</sequence>
<name>A0A401SDB3_CHIPU</name>
<evidence type="ECO:0000313" key="3">
    <source>
        <dbReference type="EMBL" id="GCC28399.1"/>
    </source>
</evidence>
<accession>A0A401SDB3</accession>
<dbReference type="GO" id="GO:0003677">
    <property type="term" value="F:DNA binding"/>
    <property type="evidence" value="ECO:0007669"/>
    <property type="project" value="UniProtKB-KW"/>
</dbReference>
<reference evidence="3 4" key="1">
    <citation type="journal article" date="2018" name="Nat. Ecol. Evol.">
        <title>Shark genomes provide insights into elasmobranch evolution and the origin of vertebrates.</title>
        <authorList>
            <person name="Hara Y"/>
            <person name="Yamaguchi K"/>
            <person name="Onimaru K"/>
            <person name="Kadota M"/>
            <person name="Koyanagi M"/>
            <person name="Keeley SD"/>
            <person name="Tatsumi K"/>
            <person name="Tanaka K"/>
            <person name="Motone F"/>
            <person name="Kageyama Y"/>
            <person name="Nozu R"/>
            <person name="Adachi N"/>
            <person name="Nishimura O"/>
            <person name="Nakagawa R"/>
            <person name="Tanegashima C"/>
            <person name="Kiyatake I"/>
            <person name="Matsumoto R"/>
            <person name="Murakumo K"/>
            <person name="Nishida K"/>
            <person name="Terakita A"/>
            <person name="Kuratani S"/>
            <person name="Sato K"/>
            <person name="Hyodo S Kuraku.S."/>
        </authorList>
    </citation>
    <scope>NUCLEOTIDE SEQUENCE [LARGE SCALE GENOMIC DNA]</scope>
</reference>
<proteinExistence type="predicted"/>
<dbReference type="SMART" id="SM00674">
    <property type="entry name" value="CENPB"/>
    <property type="match status" value="1"/>
</dbReference>
<keyword evidence="1" id="KW-0238">DNA-binding</keyword>
<keyword evidence="4" id="KW-1185">Reference proteome</keyword>
<feature type="domain" description="HTH CENPB-type" evidence="2">
    <location>
        <begin position="1"/>
        <end position="76"/>
    </location>
</feature>
<dbReference type="InterPro" id="IPR050863">
    <property type="entry name" value="CenT-Element_Derived"/>
</dbReference>
<dbReference type="AlphaFoldDB" id="A0A401SDB3"/>
<dbReference type="GO" id="GO:0005634">
    <property type="term" value="C:nucleus"/>
    <property type="evidence" value="ECO:0007669"/>
    <property type="project" value="TreeGrafter"/>
</dbReference>
<dbReference type="PANTHER" id="PTHR19303">
    <property type="entry name" value="TRANSPOSON"/>
    <property type="match status" value="1"/>
</dbReference>
<gene>
    <name evidence="3" type="ORF">chiPu_0006829</name>
</gene>
<dbReference type="InterPro" id="IPR006600">
    <property type="entry name" value="HTH_CenpB_DNA-bd_dom"/>
</dbReference>
<dbReference type="STRING" id="137246.A0A401SDB3"/>
<dbReference type="InterPro" id="IPR009057">
    <property type="entry name" value="Homeodomain-like_sf"/>
</dbReference>
<protein>
    <recommendedName>
        <fullName evidence="2">HTH CENPB-type domain-containing protein</fullName>
    </recommendedName>
</protein>
<dbReference type="PROSITE" id="PS51253">
    <property type="entry name" value="HTH_CENPB"/>
    <property type="match status" value="1"/>
</dbReference>
<comment type="caution">
    <text evidence="3">The sequence shown here is derived from an EMBL/GenBank/DDBJ whole genome shotgun (WGS) entry which is preliminary data.</text>
</comment>
<evidence type="ECO:0000313" key="4">
    <source>
        <dbReference type="Proteomes" id="UP000287033"/>
    </source>
</evidence>
<evidence type="ECO:0000259" key="2">
    <source>
        <dbReference type="PROSITE" id="PS51253"/>
    </source>
</evidence>
<dbReference type="Pfam" id="PF03221">
    <property type="entry name" value="HTH_Tnp_Tc5"/>
    <property type="match status" value="1"/>
</dbReference>
<dbReference type="Proteomes" id="UP000287033">
    <property type="component" value="Unassembled WGS sequence"/>
</dbReference>
<dbReference type="PANTHER" id="PTHR19303:SF52">
    <property type="entry name" value="TIGGER TRANSPOSABLE ELEMENT-DERIVED PROTEIN 6"/>
    <property type="match status" value="1"/>
</dbReference>
<organism evidence="3 4">
    <name type="scientific">Chiloscyllium punctatum</name>
    <name type="common">Brownbanded bambooshark</name>
    <name type="synonym">Hemiscyllium punctatum</name>
    <dbReference type="NCBI Taxonomy" id="137246"/>
    <lineage>
        <taxon>Eukaryota</taxon>
        <taxon>Metazoa</taxon>
        <taxon>Chordata</taxon>
        <taxon>Craniata</taxon>
        <taxon>Vertebrata</taxon>
        <taxon>Chondrichthyes</taxon>
        <taxon>Elasmobranchii</taxon>
        <taxon>Galeomorphii</taxon>
        <taxon>Galeoidea</taxon>
        <taxon>Orectolobiformes</taxon>
        <taxon>Hemiscylliidae</taxon>
        <taxon>Chiloscyllium</taxon>
    </lineage>
</organism>
<dbReference type="OrthoDB" id="125347at2759"/>
<dbReference type="EMBL" id="BEZZ01000203">
    <property type="protein sequence ID" value="GCC28399.1"/>
    <property type="molecule type" value="Genomic_DNA"/>
</dbReference>
<dbReference type="OMA" id="SACEPFI"/>
<dbReference type="Gene3D" id="1.10.10.60">
    <property type="entry name" value="Homeodomain-like"/>
    <property type="match status" value="1"/>
</dbReference>
<dbReference type="SUPFAM" id="SSF46689">
    <property type="entry name" value="Homeodomain-like"/>
    <property type="match status" value="1"/>
</dbReference>
<evidence type="ECO:0000256" key="1">
    <source>
        <dbReference type="ARBA" id="ARBA00023125"/>
    </source>
</evidence>